<evidence type="ECO:0008006" key="4">
    <source>
        <dbReference type="Google" id="ProtNLM"/>
    </source>
</evidence>
<dbReference type="AlphaFoldDB" id="A0A8J3T5J5"/>
<evidence type="ECO:0000313" key="2">
    <source>
        <dbReference type="EMBL" id="GII05300.1"/>
    </source>
</evidence>
<evidence type="ECO:0000256" key="1">
    <source>
        <dbReference type="SAM" id="Phobius"/>
    </source>
</evidence>
<accession>A0A8J3T5J5</accession>
<keyword evidence="1" id="KW-1133">Transmembrane helix</keyword>
<protein>
    <recommendedName>
        <fullName evidence="4">Mercuric ion transport protein</fullName>
    </recommendedName>
</protein>
<organism evidence="2 3">
    <name type="scientific">Planobispora takensis</name>
    <dbReference type="NCBI Taxonomy" id="1367882"/>
    <lineage>
        <taxon>Bacteria</taxon>
        <taxon>Bacillati</taxon>
        <taxon>Actinomycetota</taxon>
        <taxon>Actinomycetes</taxon>
        <taxon>Streptosporangiales</taxon>
        <taxon>Streptosporangiaceae</taxon>
        <taxon>Planobispora</taxon>
    </lineage>
</organism>
<keyword evidence="1" id="KW-0472">Membrane</keyword>
<reference evidence="2" key="1">
    <citation type="submission" date="2021-01" db="EMBL/GenBank/DDBJ databases">
        <title>Whole genome shotgun sequence of Planobispora takensis NBRC 109077.</title>
        <authorList>
            <person name="Komaki H."/>
            <person name="Tamura T."/>
        </authorList>
    </citation>
    <scope>NUCLEOTIDE SEQUENCE</scope>
    <source>
        <strain evidence="2">NBRC 109077</strain>
    </source>
</reference>
<gene>
    <name evidence="2" type="ORF">Pta02_73080</name>
</gene>
<comment type="caution">
    <text evidence="2">The sequence shown here is derived from an EMBL/GenBank/DDBJ whole genome shotgun (WGS) entry which is preliminary data.</text>
</comment>
<dbReference type="Proteomes" id="UP000634476">
    <property type="component" value="Unassembled WGS sequence"/>
</dbReference>
<dbReference type="EMBL" id="BOOK01000065">
    <property type="protein sequence ID" value="GII05300.1"/>
    <property type="molecule type" value="Genomic_DNA"/>
</dbReference>
<name>A0A8J3T5J5_9ACTN</name>
<dbReference type="PROSITE" id="PS51318">
    <property type="entry name" value="TAT"/>
    <property type="match status" value="1"/>
</dbReference>
<dbReference type="RefSeq" id="WP_203879521.1">
    <property type="nucleotide sequence ID" value="NZ_BOOK01000065.1"/>
</dbReference>
<evidence type="ECO:0000313" key="3">
    <source>
        <dbReference type="Proteomes" id="UP000634476"/>
    </source>
</evidence>
<dbReference type="InterPro" id="IPR006311">
    <property type="entry name" value="TAT_signal"/>
</dbReference>
<keyword evidence="3" id="KW-1185">Reference proteome</keyword>
<sequence>MPTSTDPKQRRRLLPAGLAGMAALACAACCALPLLLAAGVIGGAGAVAIIDIMPTVAVVLAALAVAAWGLAWTARRRKKTSGCAGGTGCGCRGGMRRHIEVDPLQSRP</sequence>
<feature type="transmembrane region" description="Helical" evidence="1">
    <location>
        <begin position="47"/>
        <end position="71"/>
    </location>
</feature>
<proteinExistence type="predicted"/>
<keyword evidence="1" id="KW-0812">Transmembrane</keyword>